<comment type="caution">
    <text evidence="2">The sequence shown here is derived from an EMBL/GenBank/DDBJ whole genome shotgun (WGS) entry which is preliminary data.</text>
</comment>
<reference evidence="2 3" key="1">
    <citation type="submission" date="2017-07" db="EMBL/GenBank/DDBJ databases">
        <title>Flavobacterium cyanobacteriorum sp. nov., isolated from cyanobacterial aggregates in a eutrophic lake.</title>
        <authorList>
            <person name="Cai H."/>
        </authorList>
    </citation>
    <scope>NUCLEOTIDE SEQUENCE [LARGE SCALE GENOMIC DNA]</scope>
    <source>
        <strain evidence="2 3">TH021</strain>
    </source>
</reference>
<dbReference type="EMBL" id="NOXV01000303">
    <property type="protein sequence ID" value="OYQ32252.1"/>
    <property type="molecule type" value="Genomic_DNA"/>
</dbReference>
<dbReference type="AlphaFoldDB" id="A0A255YSQ9"/>
<evidence type="ECO:0000313" key="2">
    <source>
        <dbReference type="EMBL" id="OYQ32252.1"/>
    </source>
</evidence>
<feature type="chain" id="PRO_5012920079" evidence="1">
    <location>
        <begin position="21"/>
        <end position="125"/>
    </location>
</feature>
<sequence length="125" mass="14913">MKKIWAILFLVISAGLAAQSQNEWEEWQKTSCYSKIWFRLREEPRHGEQYHWKVQFRNGYNELISFNYHVADKLQQYNITTRRKTLNAGQESEEIDIYAREADIYLLVDKVSLSPYPESFLGCDQ</sequence>
<keyword evidence="3" id="KW-1185">Reference proteome</keyword>
<evidence type="ECO:0000256" key="1">
    <source>
        <dbReference type="SAM" id="SignalP"/>
    </source>
</evidence>
<proteinExistence type="predicted"/>
<protein>
    <submittedName>
        <fullName evidence="2">Uncharacterized protein</fullName>
    </submittedName>
</protein>
<keyword evidence="1" id="KW-0732">Signal</keyword>
<accession>A0A255YSQ9</accession>
<name>A0A255YSQ9_9FLAO</name>
<organism evidence="2 3">
    <name type="scientific">Flavobacterium cyanobacteriorum</name>
    <dbReference type="NCBI Taxonomy" id="2022802"/>
    <lineage>
        <taxon>Bacteria</taxon>
        <taxon>Pseudomonadati</taxon>
        <taxon>Bacteroidota</taxon>
        <taxon>Flavobacteriia</taxon>
        <taxon>Flavobacteriales</taxon>
        <taxon>Flavobacteriaceae</taxon>
        <taxon>Flavobacterium</taxon>
    </lineage>
</organism>
<feature type="signal peptide" evidence="1">
    <location>
        <begin position="1"/>
        <end position="20"/>
    </location>
</feature>
<gene>
    <name evidence="2" type="ORF">CHU92_14295</name>
</gene>
<dbReference type="Proteomes" id="UP000216605">
    <property type="component" value="Unassembled WGS sequence"/>
</dbReference>
<dbReference type="RefSeq" id="WP_094416737.1">
    <property type="nucleotide sequence ID" value="NZ_NOXV01000303.1"/>
</dbReference>
<dbReference type="OrthoDB" id="1361499at2"/>
<evidence type="ECO:0000313" key="3">
    <source>
        <dbReference type="Proteomes" id="UP000216605"/>
    </source>
</evidence>